<reference evidence="1" key="1">
    <citation type="journal article" date="2014" name="Front. Microbiol.">
        <title>High frequency of phylogenetically diverse reductive dehalogenase-homologous genes in deep subseafloor sedimentary metagenomes.</title>
        <authorList>
            <person name="Kawai M."/>
            <person name="Futagami T."/>
            <person name="Toyoda A."/>
            <person name="Takaki Y."/>
            <person name="Nishi S."/>
            <person name="Hori S."/>
            <person name="Arai W."/>
            <person name="Tsubouchi T."/>
            <person name="Morono Y."/>
            <person name="Uchiyama I."/>
            <person name="Ito T."/>
            <person name="Fujiyama A."/>
            <person name="Inagaki F."/>
            <person name="Takami H."/>
        </authorList>
    </citation>
    <scope>NUCLEOTIDE SEQUENCE</scope>
    <source>
        <strain evidence="1">Expedition CK06-06</strain>
    </source>
</reference>
<dbReference type="AlphaFoldDB" id="X1JGA5"/>
<proteinExistence type="predicted"/>
<protein>
    <submittedName>
        <fullName evidence="1">Uncharacterized protein</fullName>
    </submittedName>
</protein>
<organism evidence="1">
    <name type="scientific">marine sediment metagenome</name>
    <dbReference type="NCBI Taxonomy" id="412755"/>
    <lineage>
        <taxon>unclassified sequences</taxon>
        <taxon>metagenomes</taxon>
        <taxon>ecological metagenomes</taxon>
    </lineage>
</organism>
<accession>X1JGA5</accession>
<sequence>MMDIFDINRRYLEEMDKFIKKNYQTLRCSDVFDIYSQFRQSLKELRGTSSGFTGLSEFLIFRFLYHQLGGSFKIHDVTDELKEFLSESYDNLRIGPIPFKVGKRRIYPDISIYHSENLLSVIQIKVYLTRGTKEVDREMEILEELKTHYPKLQALLIIFEASTKGKIFRELEKLKNTKEWLNFLILKENKELLTKKLHQFLNLE</sequence>
<gene>
    <name evidence="1" type="ORF">S03H2_43244</name>
</gene>
<evidence type="ECO:0000313" key="1">
    <source>
        <dbReference type="EMBL" id="GAH68798.1"/>
    </source>
</evidence>
<comment type="caution">
    <text evidence="1">The sequence shown here is derived from an EMBL/GenBank/DDBJ whole genome shotgun (WGS) entry which is preliminary data.</text>
</comment>
<name>X1JGA5_9ZZZZ</name>
<dbReference type="EMBL" id="BARU01026956">
    <property type="protein sequence ID" value="GAH68798.1"/>
    <property type="molecule type" value="Genomic_DNA"/>
</dbReference>